<sequence>MHDCFGSHNRNKTESMGSGSEHNFQSRSFIRQKSGDKRQNRNSQNRLGAEKEQKENNFDQFSTLGGQTTTESYPVNSLTQTKIIKLSLDLNINQQNPKNINLSRGGLQTNTQKTTTELLQNQGLINVSAQTTQSRNPIYAKSISQQYVQVTPLKKFKPTNLLIHQHQNPQSSQSISLFQQNNQLQTQCQMVKDQNKKSCKILKTSNQMNEEGSEIFDLQDYLQSKKTSAHQSIHDYQTLSSVEQLTLSNTHSVHNNQKPNDQAINQNKSGKKQMQLKITGFSVQTDYKSPTRQIIATQNVTNNKSTVKIKKIERDQSKNRRSTEKLHGNTNQLRLNEQMKKVTIENFGFQSFQQPNNNSQFYTVKNNEKFEKFKKKWVKEENKSSFKPSDHRKSSPTNDILPPFTKQISQQNADINAENQALFKTQESPRLINHFQIQEDFSPANIIRNNLIDRNKSISKINTPINPTRNSRISTPVYNKSQSNINIIRKSQNSLLLDDYSPSILGKKSLRNHSTFDVVTTASDPDFNCQMKQQMREFMTPSEIKNLNYPTQNCYDFLKRSLQSQKGLALEFTKASESLRTLSQTFLFFMSFYKDIESLINESKSSNLRQDMQNFMRRYALNQLDFDIEDLNNKNGEYQRIQQNQQASIEDITKFLRYAKSERVEIEKKQHENMQNELKNLKEQNMKLQQQLRIKNRNENFTQCTVNHIKNQQKGAKNVGLGYPFNSGSKGLGQMNRIIMELQAQIEKRSKCIEELDNKMKAQQTEHEKYKEEVNSKQKQMKNVIQEMTNKFKKLKEEKDQLKTLMLASEKIDPEEHKLLLLERNRGLEKISTLESINVQMTEVLNKEEKFKQMKNIFIDLCNILVSKKDSKVEMSYAQQEFFKFIINESLKIEVESTLKNKQAMKFFANELITLINQHLSWLFGEYPQVHGEVLSFRKTQELVSSIERKEPNYYDDEFSEIEANSTPFKQQQQTETKPKYSLPQQIDLAKKSFNGRQLNHALTPLALTSIQLTNQSDSQSDLQNLFYNKNPSRQQEQHILKVDLSPSSNNFLDDNSSNGQFMRTEGNKQQSELNRPNNNTNQINKKKQLKQKLGLLRKENRELRMMIDMLQITDGNNYYNNDNYKKRCFTPNGQMNESKRLGNFQGLSNQIKNNGFEGLDTNMNSRQESESKYYTGLDIDKRGDFNELDLLKSLHSMAYLLEESCNPRVKPKVRIEKI</sequence>
<feature type="compositionally biased region" description="Polar residues" evidence="2">
    <location>
        <begin position="14"/>
        <end position="31"/>
    </location>
</feature>
<feature type="compositionally biased region" description="Polar residues" evidence="2">
    <location>
        <begin position="58"/>
        <end position="73"/>
    </location>
</feature>
<feature type="coiled-coil region" evidence="1">
    <location>
        <begin position="661"/>
        <end position="698"/>
    </location>
</feature>
<reference evidence="3 4" key="1">
    <citation type="submission" date="2014-06" db="EMBL/GenBank/DDBJ databases">
        <authorList>
            <person name="Swart Estienne"/>
        </authorList>
    </citation>
    <scope>NUCLEOTIDE SEQUENCE [LARGE SCALE GENOMIC DNA]</scope>
    <source>
        <strain evidence="3 4">130c</strain>
    </source>
</reference>
<dbReference type="AlphaFoldDB" id="A0A078BBY3"/>
<feature type="compositionally biased region" description="Low complexity" evidence="2">
    <location>
        <begin position="1044"/>
        <end position="1059"/>
    </location>
</feature>
<keyword evidence="1" id="KW-0175">Coiled coil</keyword>
<proteinExistence type="predicted"/>
<evidence type="ECO:0000256" key="2">
    <source>
        <dbReference type="SAM" id="MobiDB-lite"/>
    </source>
</evidence>
<dbReference type="Proteomes" id="UP000039865">
    <property type="component" value="Unassembled WGS sequence"/>
</dbReference>
<feature type="region of interest" description="Disordered" evidence="2">
    <location>
        <begin position="1"/>
        <end position="73"/>
    </location>
</feature>
<protein>
    <submittedName>
        <fullName evidence="3">Uncharacterized protein</fullName>
    </submittedName>
</protein>
<feature type="compositionally biased region" description="Low complexity" evidence="2">
    <location>
        <begin position="1074"/>
        <end position="1084"/>
    </location>
</feature>
<evidence type="ECO:0000313" key="3">
    <source>
        <dbReference type="EMBL" id="CDW91108.1"/>
    </source>
</evidence>
<gene>
    <name evidence="3" type="primary">Contig17513.g18636</name>
    <name evidence="3" type="ORF">STYLEM_20258</name>
</gene>
<dbReference type="EMBL" id="CCKQ01019096">
    <property type="protein sequence ID" value="CDW91108.1"/>
    <property type="molecule type" value="Genomic_DNA"/>
</dbReference>
<name>A0A078BBY3_STYLE</name>
<accession>A0A078BBY3</accession>
<feature type="compositionally biased region" description="Polar residues" evidence="2">
    <location>
        <begin position="252"/>
        <end position="268"/>
    </location>
</feature>
<feature type="compositionally biased region" description="Basic and acidic residues" evidence="2">
    <location>
        <begin position="380"/>
        <end position="393"/>
    </location>
</feature>
<organism evidence="3 4">
    <name type="scientific">Stylonychia lemnae</name>
    <name type="common">Ciliate</name>
    <dbReference type="NCBI Taxonomy" id="5949"/>
    <lineage>
        <taxon>Eukaryota</taxon>
        <taxon>Sar</taxon>
        <taxon>Alveolata</taxon>
        <taxon>Ciliophora</taxon>
        <taxon>Intramacronucleata</taxon>
        <taxon>Spirotrichea</taxon>
        <taxon>Stichotrichia</taxon>
        <taxon>Sporadotrichida</taxon>
        <taxon>Oxytrichidae</taxon>
        <taxon>Stylonychinae</taxon>
        <taxon>Stylonychia</taxon>
    </lineage>
</organism>
<feature type="compositionally biased region" description="Basic and acidic residues" evidence="2">
    <location>
        <begin position="48"/>
        <end position="57"/>
    </location>
</feature>
<feature type="coiled-coil region" evidence="1">
    <location>
        <begin position="739"/>
        <end position="805"/>
    </location>
</feature>
<evidence type="ECO:0000313" key="4">
    <source>
        <dbReference type="Proteomes" id="UP000039865"/>
    </source>
</evidence>
<keyword evidence="4" id="KW-1185">Reference proteome</keyword>
<feature type="region of interest" description="Disordered" evidence="2">
    <location>
        <begin position="1043"/>
        <end position="1089"/>
    </location>
</feature>
<feature type="region of interest" description="Disordered" evidence="2">
    <location>
        <begin position="252"/>
        <end position="271"/>
    </location>
</feature>
<feature type="region of interest" description="Disordered" evidence="2">
    <location>
        <begin position="380"/>
        <end position="404"/>
    </location>
</feature>
<dbReference type="InParanoid" id="A0A078BBY3"/>
<evidence type="ECO:0000256" key="1">
    <source>
        <dbReference type="SAM" id="Coils"/>
    </source>
</evidence>